<name>A0A955LHE8_UNCKA</name>
<evidence type="ECO:0000313" key="1">
    <source>
        <dbReference type="EMBL" id="MCA9390465.1"/>
    </source>
</evidence>
<dbReference type="Proteomes" id="UP000701698">
    <property type="component" value="Unassembled WGS sequence"/>
</dbReference>
<accession>A0A955LHE8</accession>
<comment type="caution">
    <text evidence="1">The sequence shown here is derived from an EMBL/GenBank/DDBJ whole genome shotgun (WGS) entry which is preliminary data.</text>
</comment>
<organism evidence="1 2">
    <name type="scientific">candidate division WWE3 bacterium</name>
    <dbReference type="NCBI Taxonomy" id="2053526"/>
    <lineage>
        <taxon>Bacteria</taxon>
        <taxon>Katanobacteria</taxon>
    </lineage>
</organism>
<dbReference type="EMBL" id="JAGQKX010000103">
    <property type="protein sequence ID" value="MCA9390465.1"/>
    <property type="molecule type" value="Genomic_DNA"/>
</dbReference>
<protein>
    <submittedName>
        <fullName evidence="1">Uncharacterized protein</fullName>
    </submittedName>
</protein>
<proteinExistence type="predicted"/>
<dbReference type="AlphaFoldDB" id="A0A955LHE8"/>
<evidence type="ECO:0000313" key="2">
    <source>
        <dbReference type="Proteomes" id="UP000701698"/>
    </source>
</evidence>
<reference evidence="1" key="2">
    <citation type="journal article" date="2021" name="Microbiome">
        <title>Successional dynamics and alternative stable states in a saline activated sludge microbial community over 9 years.</title>
        <authorList>
            <person name="Wang Y."/>
            <person name="Ye J."/>
            <person name="Ju F."/>
            <person name="Liu L."/>
            <person name="Boyd J.A."/>
            <person name="Deng Y."/>
            <person name="Parks D.H."/>
            <person name="Jiang X."/>
            <person name="Yin X."/>
            <person name="Woodcroft B.J."/>
            <person name="Tyson G.W."/>
            <person name="Hugenholtz P."/>
            <person name="Polz M.F."/>
            <person name="Zhang T."/>
        </authorList>
    </citation>
    <scope>NUCLEOTIDE SEQUENCE</scope>
    <source>
        <strain evidence="1">HKST-UBA01</strain>
    </source>
</reference>
<gene>
    <name evidence="1" type="ORF">KC571_03605</name>
</gene>
<reference evidence="1" key="1">
    <citation type="submission" date="2020-04" db="EMBL/GenBank/DDBJ databases">
        <authorList>
            <person name="Zhang T."/>
        </authorList>
    </citation>
    <scope>NUCLEOTIDE SEQUENCE</scope>
    <source>
        <strain evidence="1">HKST-UBA01</strain>
    </source>
</reference>
<sequence>MTITVVHPSRLNPDEEQVISEILRLHRVSDYSLITFETINPISDNKANAQLETAIQTGNHDDDIFIIGVGSAGTNWGGFKAWIRTLKEVTLGENKPLVRFYWLNEFFDTCTLEGVLPEE</sequence>